<dbReference type="PRINTS" id="PR01950">
    <property type="entry name" value="LANCSUPER"/>
</dbReference>
<dbReference type="PANTHER" id="PTHR12736">
    <property type="entry name" value="LANC-LIKE PROTEIN"/>
    <property type="match status" value="1"/>
</dbReference>
<dbReference type="Proteomes" id="UP001291930">
    <property type="component" value="Unassembled WGS sequence"/>
</dbReference>
<keyword evidence="3" id="KW-1185">Reference proteome</keyword>
<comment type="caution">
    <text evidence="2">The sequence shown here is derived from an EMBL/GenBank/DDBJ whole genome shotgun (WGS) entry which is preliminary data.</text>
</comment>
<organism evidence="2 3">
    <name type="scientific">Bacillus bingmayongensis</name>
    <dbReference type="NCBI Taxonomy" id="1150157"/>
    <lineage>
        <taxon>Bacteria</taxon>
        <taxon>Bacillati</taxon>
        <taxon>Bacillota</taxon>
        <taxon>Bacilli</taxon>
        <taxon>Bacillales</taxon>
        <taxon>Bacillaceae</taxon>
        <taxon>Bacillus</taxon>
    </lineage>
</organism>
<dbReference type="PIRSF" id="PIRSF037228">
    <property type="entry name" value="Lant_mod_RumM"/>
    <property type="match status" value="1"/>
</dbReference>
<reference evidence="3" key="1">
    <citation type="submission" date="2023-11" db="EMBL/GenBank/DDBJ databases">
        <title>Genome Sequence of Bacillus pseudomycoides stain BUPM19.</title>
        <authorList>
            <person name="Farhat A."/>
        </authorList>
    </citation>
    <scope>NUCLEOTIDE SEQUENCE [LARGE SCALE GENOMIC DNA]</scope>
    <source>
        <strain evidence="3">BUPM19</strain>
    </source>
</reference>
<evidence type="ECO:0000313" key="2">
    <source>
        <dbReference type="EMBL" id="MDZ5606021.1"/>
    </source>
</evidence>
<gene>
    <name evidence="2" type="ORF">U2I54_02540</name>
</gene>
<proteinExistence type="predicted"/>
<dbReference type="InterPro" id="IPR025410">
    <property type="entry name" value="Lant_dehyd"/>
</dbReference>
<dbReference type="NCBIfam" id="TIGR03897">
    <property type="entry name" value="lanti_2_LanM"/>
    <property type="match status" value="1"/>
</dbReference>
<dbReference type="Pfam" id="PF05147">
    <property type="entry name" value="LANC_like"/>
    <property type="match status" value="1"/>
</dbReference>
<accession>A0ABU5JRG5</accession>
<dbReference type="Pfam" id="PF13575">
    <property type="entry name" value="DUF4135"/>
    <property type="match status" value="1"/>
</dbReference>
<dbReference type="SMART" id="SM01260">
    <property type="entry name" value="LANC_like"/>
    <property type="match status" value="1"/>
</dbReference>
<dbReference type="EMBL" id="JAXOVW010000003">
    <property type="protein sequence ID" value="MDZ5606021.1"/>
    <property type="molecule type" value="Genomic_DNA"/>
</dbReference>
<dbReference type="InterPro" id="IPR017146">
    <property type="entry name" value="Lanti_2_LanM"/>
</dbReference>
<name>A0ABU5JRG5_9BACI</name>
<feature type="domain" description="Lantibiotic biosynthesis protein dehydration" evidence="1">
    <location>
        <begin position="111"/>
        <end position="479"/>
    </location>
</feature>
<evidence type="ECO:0000313" key="3">
    <source>
        <dbReference type="Proteomes" id="UP001291930"/>
    </source>
</evidence>
<dbReference type="RefSeq" id="WP_374216671.1">
    <property type="nucleotide sequence ID" value="NZ_JAXOVW010000003.1"/>
</dbReference>
<sequence length="956" mass="110566">MSNAIHTNSVNASYMENFFTPFYNHLVDLFDEILKIEWKDLDSKRIDKQSVMLSVRNEFRKKLIDLTKKVLIYEFHDTFTSNNNEDKSMYSRIFNEYLEDRESCLGLLRKYPVLNDIYHRIQKNLVQNSYDLINRYMVDANELERLFNKKLGVLKSVSINLGDTHRNGNSVAIIQTENGKLIYKPRSLRADSLYSQVLSFFNQQCSETLKSPITLNKGDYGWQEYINPQDCLNDNDVEIYYEKLGMHLGFVYIFQGADFHYENIIAKGSDPYLIDLETLFQPTLDFFENDEKNKETAFIDCLNQTVYKSLFFNNTAYPEEELLRDACALSNTNEQLIEQEQIYNVGTDSICLKKEVQKMDKLYNLPSESGTIVEIFGYEKYFIDGFEKVYKFLIDNKKSILNILKYSEDFPVRVIIRPTHVYARFLTSLLHPKYLRESVERYRILAFFEKSYKKYSFFKKASKYEIADMYYGDIPYFTSLFKGTEVRSSNGIIINSKLIKSSTLEEIEKRFESLSSKDCSYQISLINMGLTALRANSNALNTKKIPDTEDYISPLRYTNVDDLIHRETEKIIDEGISFDNQIQWMSLFLHPNGRVAAGPLNYNLYDGIGGIGLYLMFYYNKFKVLDNTIIDSLLHTLKTLYDTTKGKNNYSAFHGLTSYIYILDKMIESGHVSKENAFEAYEEYCKKINKDLPSIAAIDFIGGLAGVLKVVSLLYKKYKLDFFKNTANAVFQQLVNKAHNQEGLLFWKFDTSKPYGLTGFSHGQTGICYAMSEYYTIMTSESEEKNGVLNTIQSALSYEDQFYNPDQKNWRDNRNGKFYSDPFWCHGAAGILLGRVKIQQNLGNDFNINYIKEALLTTLNLGSKHKKGNSLCHGTLGNIDILNEIKGYFNGEDLVSIESTIESWISNYLQLINNIGWQNGLNKDFSSPSFMMGKAGQLYALLRYKDPSIPCILTLS</sequence>
<dbReference type="PANTHER" id="PTHR12736:SF7">
    <property type="entry name" value="LANC-LIKE PROTEIN 3"/>
    <property type="match status" value="1"/>
</dbReference>
<dbReference type="CDD" id="cd04792">
    <property type="entry name" value="LanM-like"/>
    <property type="match status" value="1"/>
</dbReference>
<dbReference type="SUPFAM" id="SSF158745">
    <property type="entry name" value="LanC-like"/>
    <property type="match status" value="1"/>
</dbReference>
<dbReference type="InterPro" id="IPR007822">
    <property type="entry name" value="LANC-like"/>
</dbReference>
<protein>
    <submittedName>
        <fullName evidence="2">Type 2 lanthipeptide synthetase LanM family protein</fullName>
    </submittedName>
</protein>
<evidence type="ECO:0000259" key="1">
    <source>
        <dbReference type="Pfam" id="PF13575"/>
    </source>
</evidence>
<dbReference type="Gene3D" id="1.50.10.20">
    <property type="match status" value="1"/>
</dbReference>